<evidence type="ECO:0000256" key="2">
    <source>
        <dbReference type="ARBA" id="ARBA00038334"/>
    </source>
</evidence>
<dbReference type="InterPro" id="IPR000639">
    <property type="entry name" value="Epox_hydrolase-like"/>
</dbReference>
<dbReference type="PANTHER" id="PTHR43329">
    <property type="entry name" value="EPOXIDE HYDROLASE"/>
    <property type="match status" value="1"/>
</dbReference>
<organism evidence="4 5">
    <name type="scientific">Morchella conica CCBAS932</name>
    <dbReference type="NCBI Taxonomy" id="1392247"/>
    <lineage>
        <taxon>Eukaryota</taxon>
        <taxon>Fungi</taxon>
        <taxon>Dikarya</taxon>
        <taxon>Ascomycota</taxon>
        <taxon>Pezizomycotina</taxon>
        <taxon>Pezizomycetes</taxon>
        <taxon>Pezizales</taxon>
        <taxon>Morchellaceae</taxon>
        <taxon>Morchella</taxon>
    </lineage>
</organism>
<dbReference type="AlphaFoldDB" id="A0A3N4KHV0"/>
<evidence type="ECO:0000259" key="3">
    <source>
        <dbReference type="Pfam" id="PF00561"/>
    </source>
</evidence>
<dbReference type="Proteomes" id="UP000277580">
    <property type="component" value="Unassembled WGS sequence"/>
</dbReference>
<feature type="domain" description="AB hydrolase-1" evidence="3">
    <location>
        <begin position="40"/>
        <end position="284"/>
    </location>
</feature>
<keyword evidence="1 4" id="KW-0378">Hydrolase</keyword>
<dbReference type="EMBL" id="ML119157">
    <property type="protein sequence ID" value="RPB08919.1"/>
    <property type="molecule type" value="Genomic_DNA"/>
</dbReference>
<evidence type="ECO:0000313" key="4">
    <source>
        <dbReference type="EMBL" id="RPB08919.1"/>
    </source>
</evidence>
<reference evidence="4 5" key="1">
    <citation type="journal article" date="2018" name="Nat. Ecol. Evol.">
        <title>Pezizomycetes genomes reveal the molecular basis of ectomycorrhizal truffle lifestyle.</title>
        <authorList>
            <person name="Murat C."/>
            <person name="Payen T."/>
            <person name="Noel B."/>
            <person name="Kuo A."/>
            <person name="Morin E."/>
            <person name="Chen J."/>
            <person name="Kohler A."/>
            <person name="Krizsan K."/>
            <person name="Balestrini R."/>
            <person name="Da Silva C."/>
            <person name="Montanini B."/>
            <person name="Hainaut M."/>
            <person name="Levati E."/>
            <person name="Barry K.W."/>
            <person name="Belfiori B."/>
            <person name="Cichocki N."/>
            <person name="Clum A."/>
            <person name="Dockter R.B."/>
            <person name="Fauchery L."/>
            <person name="Guy J."/>
            <person name="Iotti M."/>
            <person name="Le Tacon F."/>
            <person name="Lindquist E.A."/>
            <person name="Lipzen A."/>
            <person name="Malagnac F."/>
            <person name="Mello A."/>
            <person name="Molinier V."/>
            <person name="Miyauchi S."/>
            <person name="Poulain J."/>
            <person name="Riccioni C."/>
            <person name="Rubini A."/>
            <person name="Sitrit Y."/>
            <person name="Splivallo R."/>
            <person name="Traeger S."/>
            <person name="Wang M."/>
            <person name="Zifcakova L."/>
            <person name="Wipf D."/>
            <person name="Zambonelli A."/>
            <person name="Paolocci F."/>
            <person name="Nowrousian M."/>
            <person name="Ottonello S."/>
            <person name="Baldrian P."/>
            <person name="Spatafora J.W."/>
            <person name="Henrissat B."/>
            <person name="Nagy L.G."/>
            <person name="Aury J.M."/>
            <person name="Wincker P."/>
            <person name="Grigoriev I.V."/>
            <person name="Bonfante P."/>
            <person name="Martin F.M."/>
        </authorList>
    </citation>
    <scope>NUCLEOTIDE SEQUENCE [LARGE SCALE GENOMIC DNA]</scope>
    <source>
        <strain evidence="4 5">CCBAS932</strain>
    </source>
</reference>
<gene>
    <name evidence="4" type="ORF">P167DRAFT_493406</name>
</gene>
<dbReference type="InParanoid" id="A0A3N4KHV0"/>
<dbReference type="SUPFAM" id="SSF53474">
    <property type="entry name" value="alpha/beta-Hydrolases"/>
    <property type="match status" value="1"/>
</dbReference>
<dbReference type="STRING" id="1392247.A0A3N4KHV0"/>
<dbReference type="InterPro" id="IPR000073">
    <property type="entry name" value="AB_hydrolase_1"/>
</dbReference>
<dbReference type="Gene3D" id="3.40.50.1820">
    <property type="entry name" value="alpha/beta hydrolase"/>
    <property type="match status" value="2"/>
</dbReference>
<keyword evidence="5" id="KW-1185">Reference proteome</keyword>
<dbReference type="Pfam" id="PF00561">
    <property type="entry name" value="Abhydrolase_1"/>
    <property type="match status" value="1"/>
</dbReference>
<dbReference type="PRINTS" id="PR00111">
    <property type="entry name" value="ABHYDROLASE"/>
</dbReference>
<name>A0A3N4KHV0_9PEZI</name>
<protein>
    <submittedName>
        <fullName evidence="4">Alpha/beta-hydrolase</fullName>
    </submittedName>
</protein>
<comment type="similarity">
    <text evidence="2">Belongs to the AB hydrolase superfamily. Epoxide hydrolase family.</text>
</comment>
<evidence type="ECO:0000256" key="1">
    <source>
        <dbReference type="ARBA" id="ARBA00022801"/>
    </source>
</evidence>
<evidence type="ECO:0000313" key="5">
    <source>
        <dbReference type="Proteomes" id="UP000277580"/>
    </source>
</evidence>
<dbReference type="OrthoDB" id="408373at2759"/>
<dbReference type="PRINTS" id="PR00412">
    <property type="entry name" value="EPOXHYDRLASE"/>
</dbReference>
<accession>A0A3N4KHV0</accession>
<sequence length="306" mass="35361">MSLKPIDPYDDPRVTHEFATLNGRNYHYVQGLPQGTPKGTIFCIHGFPDFWYGWKNIIPYLLQKGFRVVVPDMIGYGKTDMPRVPPSPISAYSWKSTASDMYALTQHLKLSNVILLGHDWGAFASYRIHLYHPRSFTYQIAFSDPQTDKDLESEDNRRKFIKFLYRNSKDAKPVGKLQVEKDLISGIGEDNKLSALFTEKDLEVYMDAFSRGFHGPLNWYKIREVNHEDEQKLEITRIEVPTLIIRAMKDMAIRPEMIDGQDKLITDLTVRDVEASHWALLEAPEEIFKHIDEWLGNVVLGSKLKL</sequence>
<dbReference type="InterPro" id="IPR029058">
    <property type="entry name" value="AB_hydrolase_fold"/>
</dbReference>
<dbReference type="GO" id="GO:0016787">
    <property type="term" value="F:hydrolase activity"/>
    <property type="evidence" value="ECO:0007669"/>
    <property type="project" value="UniProtKB-KW"/>
</dbReference>
<proteinExistence type="inferred from homology"/>